<sequence>MRPPQHVRNSVRGQAGTCHLASRFHAGRRPQTRRGGAIAVVRESTERELLGWIEAGERRIIVFGHTPFCGTCRVARRMLEVVEQMNPEIDIYALDLNFAPEFIQKYRVRSTPSLSVFEPGTRGEPRTAYAMQSVPYLLDFIG</sequence>
<accession>A0A4Y6V1L5</accession>
<dbReference type="Gene3D" id="3.40.30.10">
    <property type="entry name" value="Glutaredoxin"/>
    <property type="match status" value="1"/>
</dbReference>
<evidence type="ECO:0000313" key="3">
    <source>
        <dbReference type="Proteomes" id="UP000316968"/>
    </source>
</evidence>
<keyword evidence="3" id="KW-1185">Reference proteome</keyword>
<dbReference type="CDD" id="cd02947">
    <property type="entry name" value="TRX_family"/>
    <property type="match status" value="1"/>
</dbReference>
<dbReference type="OrthoDB" id="5784238at2"/>
<reference evidence="2 3" key="1">
    <citation type="submission" date="2019-06" db="EMBL/GenBank/DDBJ databases">
        <title>Saccharibacillus brassicae sp. nov., an endophytic bacterium isolated from Chinese cabbage seeds (Brassica pekinensis).</title>
        <authorList>
            <person name="Jiang L."/>
            <person name="Lee J."/>
            <person name="Kim S.W."/>
        </authorList>
    </citation>
    <scope>NUCLEOTIDE SEQUENCE [LARGE SCALE GENOMIC DNA]</scope>
    <source>
        <strain evidence="3">KCTC 43072 / ATSA2</strain>
    </source>
</reference>
<dbReference type="Pfam" id="PF00085">
    <property type="entry name" value="Thioredoxin"/>
    <property type="match status" value="1"/>
</dbReference>
<dbReference type="KEGG" id="saca:FFV09_22660"/>
<dbReference type="AlphaFoldDB" id="A0A4Y6V1L5"/>
<dbReference type="SUPFAM" id="SSF52833">
    <property type="entry name" value="Thioredoxin-like"/>
    <property type="match status" value="1"/>
</dbReference>
<dbReference type="EMBL" id="CP041217">
    <property type="protein sequence ID" value="QDH23903.1"/>
    <property type="molecule type" value="Genomic_DNA"/>
</dbReference>
<evidence type="ECO:0000259" key="1">
    <source>
        <dbReference type="Pfam" id="PF00085"/>
    </source>
</evidence>
<dbReference type="Proteomes" id="UP000316968">
    <property type="component" value="Chromosome"/>
</dbReference>
<feature type="domain" description="Thioredoxin" evidence="1">
    <location>
        <begin position="53"/>
        <end position="122"/>
    </location>
</feature>
<protein>
    <submittedName>
        <fullName evidence="2">Thioredoxin family protein</fullName>
    </submittedName>
</protein>
<dbReference type="InterPro" id="IPR036249">
    <property type="entry name" value="Thioredoxin-like_sf"/>
</dbReference>
<gene>
    <name evidence="2" type="ORF">FFV09_22660</name>
</gene>
<dbReference type="InterPro" id="IPR013766">
    <property type="entry name" value="Thioredoxin_domain"/>
</dbReference>
<organism evidence="2 3">
    <name type="scientific">Saccharibacillus brassicae</name>
    <dbReference type="NCBI Taxonomy" id="2583377"/>
    <lineage>
        <taxon>Bacteria</taxon>
        <taxon>Bacillati</taxon>
        <taxon>Bacillota</taxon>
        <taxon>Bacilli</taxon>
        <taxon>Bacillales</taxon>
        <taxon>Paenibacillaceae</taxon>
        <taxon>Saccharibacillus</taxon>
    </lineage>
</organism>
<proteinExistence type="predicted"/>
<name>A0A4Y6V1L5_SACBS</name>
<evidence type="ECO:0000313" key="2">
    <source>
        <dbReference type="EMBL" id="QDH23903.1"/>
    </source>
</evidence>